<keyword evidence="1" id="KW-1133">Transmembrane helix</keyword>
<accession>A0A8S5P9E4</accession>
<feature type="transmembrane region" description="Helical" evidence="1">
    <location>
        <begin position="28"/>
        <end position="57"/>
    </location>
</feature>
<organism evidence="2">
    <name type="scientific">Siphoviridae sp. ct2QJ10</name>
    <dbReference type="NCBI Taxonomy" id="2825315"/>
    <lineage>
        <taxon>Viruses</taxon>
        <taxon>Duplodnaviria</taxon>
        <taxon>Heunggongvirae</taxon>
        <taxon>Uroviricota</taxon>
        <taxon>Caudoviricetes</taxon>
    </lineage>
</organism>
<name>A0A8S5P9E4_9CAUD</name>
<proteinExistence type="predicted"/>
<reference evidence="2" key="1">
    <citation type="journal article" date="2021" name="Proc. Natl. Acad. Sci. U.S.A.">
        <title>A Catalog of Tens of Thousands of Viruses from Human Metagenomes Reveals Hidden Associations with Chronic Diseases.</title>
        <authorList>
            <person name="Tisza M.J."/>
            <person name="Buck C.B."/>
        </authorList>
    </citation>
    <scope>NUCLEOTIDE SEQUENCE</scope>
    <source>
        <strain evidence="2">Ct2QJ10</strain>
    </source>
</reference>
<keyword evidence="1" id="KW-0812">Transmembrane</keyword>
<evidence type="ECO:0000256" key="1">
    <source>
        <dbReference type="SAM" id="Phobius"/>
    </source>
</evidence>
<sequence length="58" mass="7084">MSYLFYLTRSYEFIVPRVGSLSIPYLTFFHFFVFYSFYCGHNSFYCSCFIIFLMILLK</sequence>
<evidence type="ECO:0000313" key="2">
    <source>
        <dbReference type="EMBL" id="DAE03067.1"/>
    </source>
</evidence>
<keyword evidence="1" id="KW-0472">Membrane</keyword>
<protein>
    <submittedName>
        <fullName evidence="2">Uncharacterized protein</fullName>
    </submittedName>
</protein>
<dbReference type="EMBL" id="BK015358">
    <property type="protein sequence ID" value="DAE03067.1"/>
    <property type="molecule type" value="Genomic_DNA"/>
</dbReference>